<proteinExistence type="predicted"/>
<protein>
    <recommendedName>
        <fullName evidence="2">Lipoprotein</fullName>
    </recommendedName>
</protein>
<dbReference type="EMBL" id="LR798319">
    <property type="protein sequence ID" value="CAB5223440.1"/>
    <property type="molecule type" value="Genomic_DNA"/>
</dbReference>
<sequence>MNMRYIFLVLSLLAGCEDRFRYPCQDPKNWSADQCKPPICTATGTCPEDVTQPEKVNK</sequence>
<organism evidence="1">
    <name type="scientific">uncultured Caudovirales phage</name>
    <dbReference type="NCBI Taxonomy" id="2100421"/>
    <lineage>
        <taxon>Viruses</taxon>
        <taxon>Duplodnaviria</taxon>
        <taxon>Heunggongvirae</taxon>
        <taxon>Uroviricota</taxon>
        <taxon>Caudoviricetes</taxon>
        <taxon>Peduoviridae</taxon>
        <taxon>Maltschvirus</taxon>
        <taxon>Maltschvirus maltsch</taxon>
    </lineage>
</organism>
<evidence type="ECO:0000313" key="1">
    <source>
        <dbReference type="EMBL" id="CAB5223440.1"/>
    </source>
</evidence>
<accession>A0A6J7X0A8</accession>
<reference evidence="1" key="1">
    <citation type="submission" date="2020-05" db="EMBL/GenBank/DDBJ databases">
        <authorList>
            <person name="Chiriac C."/>
            <person name="Salcher M."/>
            <person name="Ghai R."/>
            <person name="Kavagutti S V."/>
        </authorList>
    </citation>
    <scope>NUCLEOTIDE SEQUENCE</scope>
</reference>
<name>A0A6J7X0A8_9CAUD</name>
<evidence type="ECO:0008006" key="2">
    <source>
        <dbReference type="Google" id="ProtNLM"/>
    </source>
</evidence>
<gene>
    <name evidence="1" type="ORF">UFOVP382_49</name>
</gene>
<dbReference type="PROSITE" id="PS51257">
    <property type="entry name" value="PROKAR_LIPOPROTEIN"/>
    <property type="match status" value="1"/>
</dbReference>